<organism evidence="2 3">
    <name type="scientific">Nocardioides albidus</name>
    <dbReference type="NCBI Taxonomy" id="1517589"/>
    <lineage>
        <taxon>Bacteria</taxon>
        <taxon>Bacillati</taxon>
        <taxon>Actinomycetota</taxon>
        <taxon>Actinomycetes</taxon>
        <taxon>Propionibacteriales</taxon>
        <taxon>Nocardioidaceae</taxon>
        <taxon>Nocardioides</taxon>
    </lineage>
</organism>
<dbReference type="PANTHER" id="PTHR11895">
    <property type="entry name" value="TRANSAMIDASE"/>
    <property type="match status" value="1"/>
</dbReference>
<dbReference type="InterPro" id="IPR036928">
    <property type="entry name" value="AS_sf"/>
</dbReference>
<evidence type="ECO:0000313" key="2">
    <source>
        <dbReference type="EMBL" id="TNM37487.1"/>
    </source>
</evidence>
<reference evidence="2 3" key="1">
    <citation type="journal article" date="2016" name="Int. J. Syst. Evol. Microbiol.">
        <title>Nocardioides albidus sp. nov., an actinobacterium isolated from garden soil.</title>
        <authorList>
            <person name="Singh H."/>
            <person name="Du J."/>
            <person name="Trinh H."/>
            <person name="Won K."/>
            <person name="Yang J.E."/>
            <person name="Yin C."/>
            <person name="Kook M."/>
            <person name="Yi T.H."/>
        </authorList>
    </citation>
    <scope>NUCLEOTIDE SEQUENCE [LARGE SCALE GENOMIC DNA]</scope>
    <source>
        <strain evidence="2 3">CCTCC AB 2015297</strain>
    </source>
</reference>
<dbReference type="GO" id="GO:0003824">
    <property type="term" value="F:catalytic activity"/>
    <property type="evidence" value="ECO:0007669"/>
    <property type="project" value="InterPro"/>
</dbReference>
<dbReference type="Pfam" id="PF01425">
    <property type="entry name" value="Amidase"/>
    <property type="match status" value="1"/>
</dbReference>
<dbReference type="InterPro" id="IPR000120">
    <property type="entry name" value="Amidase"/>
</dbReference>
<proteinExistence type="predicted"/>
<dbReference type="SUPFAM" id="SSF75304">
    <property type="entry name" value="Amidase signature (AS) enzymes"/>
    <property type="match status" value="1"/>
</dbReference>
<protein>
    <submittedName>
        <fullName evidence="2">Amidase</fullName>
    </submittedName>
</protein>
<dbReference type="OrthoDB" id="5175573at2"/>
<feature type="domain" description="Amidase" evidence="1">
    <location>
        <begin position="61"/>
        <end position="408"/>
    </location>
</feature>
<dbReference type="AlphaFoldDB" id="A0A5C4VNT1"/>
<dbReference type="PANTHER" id="PTHR11895:SF151">
    <property type="entry name" value="GLUTAMYL-TRNA(GLN) AMIDOTRANSFERASE SUBUNIT A"/>
    <property type="match status" value="1"/>
</dbReference>
<dbReference type="EMBL" id="VDMP01000026">
    <property type="protein sequence ID" value="TNM37487.1"/>
    <property type="molecule type" value="Genomic_DNA"/>
</dbReference>
<dbReference type="RefSeq" id="WP_139624034.1">
    <property type="nucleotide sequence ID" value="NZ_VDMP01000026.1"/>
</dbReference>
<dbReference type="Proteomes" id="UP000313231">
    <property type="component" value="Unassembled WGS sequence"/>
</dbReference>
<name>A0A5C4VNT1_9ACTN</name>
<evidence type="ECO:0000313" key="3">
    <source>
        <dbReference type="Proteomes" id="UP000313231"/>
    </source>
</evidence>
<gene>
    <name evidence="2" type="ORF">FHP29_16860</name>
</gene>
<dbReference type="Gene3D" id="3.90.1300.10">
    <property type="entry name" value="Amidase signature (AS) domain"/>
    <property type="match status" value="1"/>
</dbReference>
<dbReference type="InterPro" id="IPR023631">
    <property type="entry name" value="Amidase_dom"/>
</dbReference>
<accession>A0A5C4VNT1</accession>
<keyword evidence="3" id="KW-1185">Reference proteome</keyword>
<sequence length="429" mass="43631">MGRRVSDLWRPWSLRELVADLRSGRTTPEAAWERARGRIAETEHDLHAWVTLEPTQPSSLPDAPLAGVPLGVKDIIDVAGLPTRCGSGLRAAAAPAAADAAIVAAWRQAGAVPAGKTVTTEFAFFAPGPTVNPAAPDHTPGGSSSGSAAAVASGQVPLALGSQTAGSVTRPAAYCGVASLVMSHGRFPVDGVTGLSHSLDSHGVYAANVADLALAFAALTGEPQPTEPPAPPRVLIWTAAPLGVVAEEMSAALDSAARSFTAAGAVVDAFPAEDLIAEVTRAHPVVMAYEAARERAAELAAADRLSTPLADLLRTGRDTPESAYEAARATIAAAAERLEEVRAAYDVVVGPAAPGAAPHGLAATGDPVLSRAWQALGLPALTIPGLRSGGLPLGLQAIGRSGQETDLLAAGDWLEAALALRSDPSATRR</sequence>
<comment type="caution">
    <text evidence="2">The sequence shown here is derived from an EMBL/GenBank/DDBJ whole genome shotgun (WGS) entry which is preliminary data.</text>
</comment>
<evidence type="ECO:0000259" key="1">
    <source>
        <dbReference type="Pfam" id="PF01425"/>
    </source>
</evidence>